<dbReference type="InterPro" id="IPR027443">
    <property type="entry name" value="IPNS-like_sf"/>
</dbReference>
<dbReference type="PRINTS" id="PR00682">
    <property type="entry name" value="IPNSYNTHASE"/>
</dbReference>
<dbReference type="PANTHER" id="PTHR47991">
    <property type="entry name" value="OXOGLUTARATE/IRON-DEPENDENT DIOXYGENASE"/>
    <property type="match status" value="1"/>
</dbReference>
<evidence type="ECO:0000313" key="8">
    <source>
        <dbReference type="RefSeq" id="XP_015874299.1"/>
    </source>
</evidence>
<name>A0A6P6FYK1_ZIZJJ</name>
<dbReference type="InterPro" id="IPR044861">
    <property type="entry name" value="IPNS-like_FE2OG_OXY"/>
</dbReference>
<dbReference type="GO" id="GO:0016491">
    <property type="term" value="F:oxidoreductase activity"/>
    <property type="evidence" value="ECO:0007669"/>
    <property type="project" value="UniProtKB-KW"/>
</dbReference>
<dbReference type="Gene3D" id="2.60.120.330">
    <property type="entry name" value="B-lactam Antibiotic, Isopenicillin N Synthase, Chain"/>
    <property type="match status" value="1"/>
</dbReference>
<evidence type="ECO:0000256" key="4">
    <source>
        <dbReference type="ARBA" id="ARBA00023004"/>
    </source>
</evidence>
<accession>A0A6P6FYK1</accession>
<feature type="domain" description="Fe2OG dioxygenase" evidence="6">
    <location>
        <begin position="200"/>
        <end position="301"/>
    </location>
</feature>
<evidence type="ECO:0000313" key="7">
    <source>
        <dbReference type="Proteomes" id="UP001652623"/>
    </source>
</evidence>
<dbReference type="Proteomes" id="UP001652623">
    <property type="component" value="Chromosome 9"/>
</dbReference>
<keyword evidence="3" id="KW-0847">Vitamin C</keyword>
<dbReference type="SUPFAM" id="SSF51197">
    <property type="entry name" value="Clavaminate synthase-like"/>
    <property type="match status" value="1"/>
</dbReference>
<evidence type="ECO:0000256" key="5">
    <source>
        <dbReference type="RuleBase" id="RU003682"/>
    </source>
</evidence>
<comment type="similarity">
    <text evidence="1 5">Belongs to the iron/ascorbate-dependent oxidoreductase family.</text>
</comment>
<reference evidence="8" key="1">
    <citation type="submission" date="2025-08" db="UniProtKB">
        <authorList>
            <consortium name="RefSeq"/>
        </authorList>
    </citation>
    <scope>IDENTIFICATION</scope>
    <source>
        <tissue evidence="8">Seedling</tissue>
    </source>
</reference>
<dbReference type="Pfam" id="PF03171">
    <property type="entry name" value="2OG-FeII_Oxy"/>
    <property type="match status" value="1"/>
</dbReference>
<dbReference type="GeneID" id="107411268"/>
<dbReference type="KEGG" id="zju:107411268"/>
<dbReference type="InterPro" id="IPR005123">
    <property type="entry name" value="Oxoglu/Fe-dep_dioxygenase_dom"/>
</dbReference>
<keyword evidence="5" id="KW-0560">Oxidoreductase</keyword>
<dbReference type="GO" id="GO:0031418">
    <property type="term" value="F:L-ascorbic acid binding"/>
    <property type="evidence" value="ECO:0007669"/>
    <property type="project" value="UniProtKB-KW"/>
</dbReference>
<evidence type="ECO:0000259" key="6">
    <source>
        <dbReference type="PROSITE" id="PS51471"/>
    </source>
</evidence>
<keyword evidence="2 5" id="KW-0479">Metal-binding</keyword>
<sequence>MEVVKALEVVEPAFIQEPQHRPKQGVKPAEGIPLIDLSGAISNSSPETLKKVAREVGNACKEWGFFQVINHGVPAETLKKLESARNKFFSLPLEEKRKVRRAETNFLGYYEHEFTKNVRDWNEHYDISLIERYPFPASPDVNDTTMVDYFNRWPENPPEFREACEEFLRETEKLAFKLLELIALSLGLPGNRFNGYFKDQTSFIRLNYYPQCPNPDLALGIGRHKDGNVLTVLAQGEVSGLEVSRKTDGKWIAVKPIPNAYTINIGNMMQVWTNEIYESVEHRVTGNSETERYSALFSLNPSHYVTMKPLEELTIDENPPKYREFNYGKFTAFRKLSNFKKLNAENIQVEHFRI</sequence>
<dbReference type="AlphaFoldDB" id="A0A6P6FYK1"/>
<dbReference type="Pfam" id="PF14226">
    <property type="entry name" value="DIOX_N"/>
    <property type="match status" value="1"/>
</dbReference>
<dbReference type="GO" id="GO:0046872">
    <property type="term" value="F:metal ion binding"/>
    <property type="evidence" value="ECO:0007669"/>
    <property type="project" value="UniProtKB-KW"/>
</dbReference>
<evidence type="ECO:0000256" key="2">
    <source>
        <dbReference type="ARBA" id="ARBA00022723"/>
    </source>
</evidence>
<proteinExistence type="inferred from homology"/>
<protein>
    <submittedName>
        <fullName evidence="8">Protein DMR6-LIKE OXYGENASE 2</fullName>
    </submittedName>
</protein>
<evidence type="ECO:0000256" key="3">
    <source>
        <dbReference type="ARBA" id="ARBA00022896"/>
    </source>
</evidence>
<dbReference type="InterPro" id="IPR026992">
    <property type="entry name" value="DIOX_N"/>
</dbReference>
<dbReference type="FunFam" id="2.60.120.330:FF:000012">
    <property type="entry name" value="Gibberellin 20 oxidase 1"/>
    <property type="match status" value="1"/>
</dbReference>
<evidence type="ECO:0000256" key="1">
    <source>
        <dbReference type="ARBA" id="ARBA00008056"/>
    </source>
</evidence>
<gene>
    <name evidence="8" type="primary">LOC107411268</name>
</gene>
<keyword evidence="7" id="KW-1185">Reference proteome</keyword>
<dbReference type="InterPro" id="IPR050295">
    <property type="entry name" value="Plant_2OG-oxidoreductases"/>
</dbReference>
<keyword evidence="4 5" id="KW-0408">Iron</keyword>
<dbReference type="RefSeq" id="XP_015874299.1">
    <property type="nucleotide sequence ID" value="XM_016018813.4"/>
</dbReference>
<dbReference type="PROSITE" id="PS51471">
    <property type="entry name" value="FE2OG_OXY"/>
    <property type="match status" value="1"/>
</dbReference>
<organism evidence="7 8">
    <name type="scientific">Ziziphus jujuba</name>
    <name type="common">Chinese jujube</name>
    <name type="synonym">Ziziphus sativa</name>
    <dbReference type="NCBI Taxonomy" id="326968"/>
    <lineage>
        <taxon>Eukaryota</taxon>
        <taxon>Viridiplantae</taxon>
        <taxon>Streptophyta</taxon>
        <taxon>Embryophyta</taxon>
        <taxon>Tracheophyta</taxon>
        <taxon>Spermatophyta</taxon>
        <taxon>Magnoliopsida</taxon>
        <taxon>eudicotyledons</taxon>
        <taxon>Gunneridae</taxon>
        <taxon>Pentapetalae</taxon>
        <taxon>rosids</taxon>
        <taxon>fabids</taxon>
        <taxon>Rosales</taxon>
        <taxon>Rhamnaceae</taxon>
        <taxon>Paliureae</taxon>
        <taxon>Ziziphus</taxon>
    </lineage>
</organism>